<evidence type="ECO:0000256" key="1">
    <source>
        <dbReference type="ARBA" id="ARBA00022729"/>
    </source>
</evidence>
<dbReference type="InterPro" id="IPR051024">
    <property type="entry name" value="GlcNAc_Chitin_IntDeg"/>
</dbReference>
<dbReference type="InterPro" id="IPR003610">
    <property type="entry name" value="CBM5/12"/>
</dbReference>
<evidence type="ECO:0000313" key="7">
    <source>
        <dbReference type="Proteomes" id="UP000517916"/>
    </source>
</evidence>
<dbReference type="InterPro" id="IPR004302">
    <property type="entry name" value="Cellulose/chitin-bd_N"/>
</dbReference>
<keyword evidence="1 4" id="KW-0732">Signal</keyword>
<feature type="domain" description="Chitin-binding type-3" evidence="5">
    <location>
        <begin position="208"/>
        <end position="254"/>
    </location>
</feature>
<feature type="region of interest" description="Disordered" evidence="3">
    <location>
        <begin position="174"/>
        <end position="198"/>
    </location>
</feature>
<dbReference type="PANTHER" id="PTHR34823">
    <property type="entry name" value="GLCNAC-BINDING PROTEIN A"/>
    <property type="match status" value="1"/>
</dbReference>
<reference evidence="6 7" key="1">
    <citation type="submission" date="2020-08" db="EMBL/GenBank/DDBJ databases">
        <title>Genomic Encyclopedia of Archaeal and Bacterial Type Strains, Phase II (KMG-II): from individual species to whole genera.</title>
        <authorList>
            <person name="Goeker M."/>
        </authorList>
    </citation>
    <scope>NUCLEOTIDE SEQUENCE [LARGE SCALE GENOMIC DNA]</scope>
    <source>
        <strain evidence="6 7">DSM 43850</strain>
    </source>
</reference>
<feature type="signal peptide" evidence="4">
    <location>
        <begin position="1"/>
        <end position="28"/>
    </location>
</feature>
<accession>A0ABR6BM97</accession>
<gene>
    <name evidence="6" type="ORF">BC739_005247</name>
</gene>
<dbReference type="Proteomes" id="UP000517916">
    <property type="component" value="Unassembled WGS sequence"/>
</dbReference>
<protein>
    <submittedName>
        <fullName evidence="6">Chitin-binding protein</fullName>
    </submittedName>
</protein>
<evidence type="ECO:0000256" key="3">
    <source>
        <dbReference type="SAM" id="MobiDB-lite"/>
    </source>
</evidence>
<dbReference type="EMBL" id="JACJID010000004">
    <property type="protein sequence ID" value="MBA8928030.1"/>
    <property type="molecule type" value="Genomic_DNA"/>
</dbReference>
<comment type="caution">
    <text evidence="6">The sequence shown here is derived from an EMBL/GenBank/DDBJ whole genome shotgun (WGS) entry which is preliminary data.</text>
</comment>
<dbReference type="RefSeq" id="WP_182838689.1">
    <property type="nucleotide sequence ID" value="NZ_BAAABQ010000030.1"/>
</dbReference>
<dbReference type="SUPFAM" id="SSF81296">
    <property type="entry name" value="E set domains"/>
    <property type="match status" value="1"/>
</dbReference>
<dbReference type="CDD" id="cd21177">
    <property type="entry name" value="LPMO_AA10"/>
    <property type="match status" value="1"/>
</dbReference>
<evidence type="ECO:0000259" key="5">
    <source>
        <dbReference type="SMART" id="SM00495"/>
    </source>
</evidence>
<dbReference type="Gene3D" id="2.10.10.20">
    <property type="entry name" value="Carbohydrate-binding module superfamily 5/12"/>
    <property type="match status" value="1"/>
</dbReference>
<dbReference type="SUPFAM" id="SSF51055">
    <property type="entry name" value="Carbohydrate binding domain"/>
    <property type="match status" value="1"/>
</dbReference>
<dbReference type="Pfam" id="PF02839">
    <property type="entry name" value="CBM_5_12"/>
    <property type="match status" value="1"/>
</dbReference>
<dbReference type="Pfam" id="PF03067">
    <property type="entry name" value="LPMO_10"/>
    <property type="match status" value="1"/>
</dbReference>
<evidence type="ECO:0000256" key="4">
    <source>
        <dbReference type="SAM" id="SignalP"/>
    </source>
</evidence>
<keyword evidence="7" id="KW-1185">Reference proteome</keyword>
<dbReference type="CDD" id="cd12214">
    <property type="entry name" value="ChiA1_BD"/>
    <property type="match status" value="1"/>
</dbReference>
<feature type="chain" id="PRO_5047169440" evidence="4">
    <location>
        <begin position="29"/>
        <end position="254"/>
    </location>
</feature>
<name>A0ABR6BM97_9PSEU</name>
<evidence type="ECO:0000313" key="6">
    <source>
        <dbReference type="EMBL" id="MBA8928030.1"/>
    </source>
</evidence>
<evidence type="ECO:0000256" key="2">
    <source>
        <dbReference type="ARBA" id="ARBA00022801"/>
    </source>
</evidence>
<dbReference type="PANTHER" id="PTHR34823:SF1">
    <property type="entry name" value="CHITIN-BINDING TYPE-4 DOMAIN-CONTAINING PROTEIN"/>
    <property type="match status" value="1"/>
</dbReference>
<dbReference type="InterPro" id="IPR014756">
    <property type="entry name" value="Ig_E-set"/>
</dbReference>
<sequence length="254" mass="26283">MSLKGKLAAGIGLAPVLLLLLPAIPASAHGYVSSPPSRQALCAQGVVKNCGEIQYEPQSVEGPKGLRSCSGGNAQFAELDDESKGWPATRVDSSLTFNWVLTARHATSTWQYFIGGTKVAEFNDGGKIPGATVSHSVNLGSFSGRQKILAVWNIADTANAFYNCIDVDINGGGGTPPTTTTAPPTTTTTPPPTTTTTVPTTTTAVPGGTAWTAGNAYKAGDVVTYDGASYKCSQAHTALPGWEPSTTPALWQKV</sequence>
<organism evidence="6 7">
    <name type="scientific">Kutzneria viridogrisea</name>
    <dbReference type="NCBI Taxonomy" id="47990"/>
    <lineage>
        <taxon>Bacteria</taxon>
        <taxon>Bacillati</taxon>
        <taxon>Actinomycetota</taxon>
        <taxon>Actinomycetes</taxon>
        <taxon>Pseudonocardiales</taxon>
        <taxon>Pseudonocardiaceae</taxon>
        <taxon>Kutzneria</taxon>
    </lineage>
</organism>
<proteinExistence type="predicted"/>
<feature type="compositionally biased region" description="Low complexity" evidence="3">
    <location>
        <begin position="176"/>
        <end position="198"/>
    </location>
</feature>
<dbReference type="SMART" id="SM00495">
    <property type="entry name" value="ChtBD3"/>
    <property type="match status" value="1"/>
</dbReference>
<dbReference type="Gene3D" id="2.70.50.50">
    <property type="entry name" value="chitin-binding protein cbp21"/>
    <property type="match status" value="1"/>
</dbReference>
<dbReference type="InterPro" id="IPR036573">
    <property type="entry name" value="CBM_sf_5/12"/>
</dbReference>
<keyword evidence="2" id="KW-0378">Hydrolase</keyword>